<accession>A0A8R1V2R6</accession>
<organism evidence="1 2">
    <name type="scientific">Pristionchus pacificus</name>
    <name type="common">Parasitic nematode worm</name>
    <dbReference type="NCBI Taxonomy" id="54126"/>
    <lineage>
        <taxon>Eukaryota</taxon>
        <taxon>Metazoa</taxon>
        <taxon>Ecdysozoa</taxon>
        <taxon>Nematoda</taxon>
        <taxon>Chromadorea</taxon>
        <taxon>Rhabditida</taxon>
        <taxon>Rhabditina</taxon>
        <taxon>Diplogasteromorpha</taxon>
        <taxon>Diplogasteroidea</taxon>
        <taxon>Neodiplogasteridae</taxon>
        <taxon>Pristionchus</taxon>
    </lineage>
</organism>
<proteinExistence type="predicted"/>
<dbReference type="EnsemblMetazoa" id="PPA44370.1">
    <property type="protein sequence ID" value="PPA44370.1"/>
    <property type="gene ID" value="WBGene00282739"/>
</dbReference>
<sequence length="245" mass="27467">MILYLIIAIRNLLRFFFLECLFLLFNLGWSRYLRIRSILGGGVILLVIFLLLALSLALLLLFLGLLLLLRALLLILKYRGYVRAALVYCPVCTKKCILSKKTWLSAHFMLSIKPRSSEKTIESGMKWSINKISLGNGQGVACSSSALAVDEAGGPFLREEGIELIHGLAFVKKLCFSPGKFQMPRFKKSCPVHRVQHLVGGLGRSSLLLVTSDQHGRSERTTTMIHLEPLHCHPSQNRAQESYAK</sequence>
<evidence type="ECO:0000313" key="1">
    <source>
        <dbReference type="EnsemblMetazoa" id="PPA44370.1"/>
    </source>
</evidence>
<protein>
    <submittedName>
        <fullName evidence="1">Uncharacterized protein</fullName>
    </submittedName>
</protein>
<reference evidence="1" key="2">
    <citation type="submission" date="2022-06" db="UniProtKB">
        <authorList>
            <consortium name="EnsemblMetazoa"/>
        </authorList>
    </citation>
    <scope>IDENTIFICATION</scope>
    <source>
        <strain evidence="1">PS312</strain>
    </source>
</reference>
<gene>
    <name evidence="1" type="primary">WBGene00282739</name>
</gene>
<name>A0A2A6BPD5_PRIPA</name>
<keyword evidence="2" id="KW-1185">Reference proteome</keyword>
<evidence type="ECO:0000313" key="2">
    <source>
        <dbReference type="Proteomes" id="UP000005239"/>
    </source>
</evidence>
<reference evidence="2" key="1">
    <citation type="journal article" date="2008" name="Nat. Genet.">
        <title>The Pristionchus pacificus genome provides a unique perspective on nematode lifestyle and parasitism.</title>
        <authorList>
            <person name="Dieterich C."/>
            <person name="Clifton S.W."/>
            <person name="Schuster L.N."/>
            <person name="Chinwalla A."/>
            <person name="Delehaunty K."/>
            <person name="Dinkelacker I."/>
            <person name="Fulton L."/>
            <person name="Fulton R."/>
            <person name="Godfrey J."/>
            <person name="Minx P."/>
            <person name="Mitreva M."/>
            <person name="Roeseler W."/>
            <person name="Tian H."/>
            <person name="Witte H."/>
            <person name="Yang S.P."/>
            <person name="Wilson R.K."/>
            <person name="Sommer R.J."/>
        </authorList>
    </citation>
    <scope>NUCLEOTIDE SEQUENCE [LARGE SCALE GENOMIC DNA]</scope>
    <source>
        <strain evidence="2">PS312</strain>
    </source>
</reference>
<dbReference type="AlphaFoldDB" id="A0A2A6BPD5"/>
<accession>A0A2A6BPD5</accession>
<dbReference type="Proteomes" id="UP000005239">
    <property type="component" value="Unassembled WGS sequence"/>
</dbReference>